<reference evidence="2" key="1">
    <citation type="journal article" date="2023" name="Nat. Plants">
        <title>Single-cell RNA sequencing provides a high-resolution roadmap for understanding the multicellular compartmentation of specialized metabolism.</title>
        <authorList>
            <person name="Sun S."/>
            <person name="Shen X."/>
            <person name="Li Y."/>
            <person name="Li Y."/>
            <person name="Wang S."/>
            <person name="Li R."/>
            <person name="Zhang H."/>
            <person name="Shen G."/>
            <person name="Guo B."/>
            <person name="Wei J."/>
            <person name="Xu J."/>
            <person name="St-Pierre B."/>
            <person name="Chen S."/>
            <person name="Sun C."/>
        </authorList>
    </citation>
    <scope>NUCLEOTIDE SEQUENCE [LARGE SCALE GENOMIC DNA]</scope>
</reference>
<proteinExistence type="predicted"/>
<gene>
    <name evidence="1" type="ORF">M9H77_23112</name>
</gene>
<dbReference type="EMBL" id="CM044705">
    <property type="protein sequence ID" value="KAI5663789.1"/>
    <property type="molecule type" value="Genomic_DNA"/>
</dbReference>
<protein>
    <submittedName>
        <fullName evidence="1">Uncharacterized protein</fullName>
    </submittedName>
</protein>
<organism evidence="1 2">
    <name type="scientific">Catharanthus roseus</name>
    <name type="common">Madagascar periwinkle</name>
    <name type="synonym">Vinca rosea</name>
    <dbReference type="NCBI Taxonomy" id="4058"/>
    <lineage>
        <taxon>Eukaryota</taxon>
        <taxon>Viridiplantae</taxon>
        <taxon>Streptophyta</taxon>
        <taxon>Embryophyta</taxon>
        <taxon>Tracheophyta</taxon>
        <taxon>Spermatophyta</taxon>
        <taxon>Magnoliopsida</taxon>
        <taxon>eudicotyledons</taxon>
        <taxon>Gunneridae</taxon>
        <taxon>Pentapetalae</taxon>
        <taxon>asterids</taxon>
        <taxon>lamiids</taxon>
        <taxon>Gentianales</taxon>
        <taxon>Apocynaceae</taxon>
        <taxon>Rauvolfioideae</taxon>
        <taxon>Vinceae</taxon>
        <taxon>Catharanthinae</taxon>
        <taxon>Catharanthus</taxon>
    </lineage>
</organism>
<accession>A0ACC0ASD3</accession>
<keyword evidence="2" id="KW-1185">Reference proteome</keyword>
<comment type="caution">
    <text evidence="1">The sequence shown here is derived from an EMBL/GenBank/DDBJ whole genome shotgun (WGS) entry which is preliminary data.</text>
</comment>
<dbReference type="Proteomes" id="UP001060085">
    <property type="component" value="Linkage Group LG05"/>
</dbReference>
<name>A0ACC0ASD3_CATRO</name>
<evidence type="ECO:0000313" key="1">
    <source>
        <dbReference type="EMBL" id="KAI5663789.1"/>
    </source>
</evidence>
<evidence type="ECO:0000313" key="2">
    <source>
        <dbReference type="Proteomes" id="UP001060085"/>
    </source>
</evidence>
<sequence length="159" mass="17540">MCMGPGLTHVKGPGCLGGQGKYLDEGFDGRHLERCYYYLPNTLYCRRERPSRRLQDLRHECVYGAGSEAVHLRAKSIWAPSCRGLALTGPCYADMLKRVEAIVSSISDAFDEYMMRAAIGTGVWTSSPPAPVVDTEALPLMVWFDLSFTPSPSIRAPGH</sequence>